<evidence type="ECO:0000313" key="12">
    <source>
        <dbReference type="Proteomes" id="UP000253729"/>
    </source>
</evidence>
<name>A0A3F3PWR9_9EURO</name>
<dbReference type="SUPFAM" id="SSF109604">
    <property type="entry name" value="HD-domain/PDEase-like"/>
    <property type="match status" value="1"/>
</dbReference>
<comment type="pathway">
    <text evidence="1">Purine metabolism; IMP biosynthesis via de novo pathway; 5-amino-1-(5-phospho-D-ribosyl)imidazole-4-carboxamide from 5-amino-1-(5-phospho-D-ribosyl)imidazole-4-carboxylate: step 1/2.</text>
</comment>
<dbReference type="FunFam" id="3.30.470.20:FF:000015">
    <property type="entry name" value="Phosphoribosylaminoimidazole-succinocarboxamide synthase"/>
    <property type="match status" value="1"/>
</dbReference>
<dbReference type="Pfam" id="PF01259">
    <property type="entry name" value="SAICAR_synt"/>
    <property type="match status" value="1"/>
</dbReference>
<keyword evidence="5" id="KW-0436">Ligase</keyword>
<evidence type="ECO:0000256" key="4">
    <source>
        <dbReference type="ARBA" id="ARBA00016460"/>
    </source>
</evidence>
<dbReference type="PROSITE" id="PS01058">
    <property type="entry name" value="SAICAR_SYNTHETASE_2"/>
    <property type="match status" value="1"/>
</dbReference>
<dbReference type="NCBIfam" id="TIGR00081">
    <property type="entry name" value="purC"/>
    <property type="match status" value="1"/>
</dbReference>
<sequence length="626" mass="69974">MAPALKAGHFQTHESPASGTIIIRDSLYGDHSITEPILVDLLQSPDLRRLIGICQHGVTGHLGLLPRQVKITRFEHSVGAFLLVRIAGGSVEEQVTALLHDISHTVLSHVVDWALSKPGEESYHEIPKILTKHGVPQTVLDEEQYPLVEMAAPHLCADRLDYALRDIVAFGILQLSDAHRVVASLKAFPDALSPNRMLVLGDPQAALDLARAYLVADREVWSNPTHVEMYRGTGQLIGNLVHEERIHEKVLWSTSDDQFWQLLKDIADPEGSEMLERFETKGLVEEDGLRLHKHAKVRTIDPDVCVSGTEAVALSVVNPDWAAEREDYIRKREATREGALPLIARGKVRDLYEIDDKTLLFIATDRISAYDVIMENGIPNKGILLTLCTRKWFEVLTTALPTLRTHFLTLDLPPQIPESLRPVLQNRSMQVRKLRILPIEAIVRGYITGSAWKEYQTHGTVHGLPVKAGLRESEAFPDGPIYTPSTKAELGEHDENIHPDKAVEIIGEKYAATVASLSVQLYKIAHEYALSRGVIIADTKFEFGVDEETGEVVLADEVLTPDSSRFWPKDTYEIGRGQASFDKQFLRDWLVKEGLKGKEGVRMTDEIAEKTSEKYKEAWEKITGGN</sequence>
<dbReference type="FunFam" id="3.30.200.20:FF:000392">
    <property type="entry name" value="Phosphoribosylaminoimidazole-succinocarboxamide synthase"/>
    <property type="match status" value="1"/>
</dbReference>
<keyword evidence="6" id="KW-0547">Nucleotide-binding</keyword>
<proteinExistence type="inferred from homology"/>
<evidence type="ECO:0000313" key="11">
    <source>
        <dbReference type="EMBL" id="RDH31410.1"/>
    </source>
</evidence>
<evidence type="ECO:0000256" key="8">
    <source>
        <dbReference type="ARBA" id="ARBA00022840"/>
    </source>
</evidence>
<dbReference type="GO" id="GO:0006189">
    <property type="term" value="P:'de novo' IMP biosynthetic process"/>
    <property type="evidence" value="ECO:0007669"/>
    <property type="project" value="UniProtKB-UniPathway"/>
</dbReference>
<evidence type="ECO:0000256" key="7">
    <source>
        <dbReference type="ARBA" id="ARBA00022755"/>
    </source>
</evidence>
<dbReference type="PANTHER" id="PTHR43700:SF1">
    <property type="entry name" value="PHOSPHORIBOSYLAMINOIMIDAZOLE-SUCCINOCARBOXAMIDE SYNTHASE"/>
    <property type="match status" value="1"/>
</dbReference>
<protein>
    <recommendedName>
        <fullName evidence="4">Phosphoribosylaminoimidazole-succinocarboxamide synthase</fullName>
        <ecNumber evidence="3">6.3.2.6</ecNumber>
    </recommendedName>
    <alternativeName>
        <fullName evidence="9">SAICAR synthetase</fullName>
    </alternativeName>
</protein>
<dbReference type="PANTHER" id="PTHR43700">
    <property type="entry name" value="PHOSPHORIBOSYLAMINOIMIDAZOLE-SUCCINOCARBOXAMIDE SYNTHASE"/>
    <property type="match status" value="1"/>
</dbReference>
<evidence type="ECO:0000256" key="6">
    <source>
        <dbReference type="ARBA" id="ARBA00022741"/>
    </source>
</evidence>
<dbReference type="EC" id="6.3.2.6" evidence="3"/>
<dbReference type="InterPro" id="IPR018236">
    <property type="entry name" value="SAICAR_synthetase_CS"/>
</dbReference>
<organism evidence="11 12">
    <name type="scientific">Aspergillus welwitschiae</name>
    <dbReference type="NCBI Taxonomy" id="1341132"/>
    <lineage>
        <taxon>Eukaryota</taxon>
        <taxon>Fungi</taxon>
        <taxon>Dikarya</taxon>
        <taxon>Ascomycota</taxon>
        <taxon>Pezizomycotina</taxon>
        <taxon>Eurotiomycetes</taxon>
        <taxon>Eurotiomycetidae</taxon>
        <taxon>Eurotiales</taxon>
        <taxon>Aspergillaceae</taxon>
        <taxon>Aspergillus</taxon>
        <taxon>Aspergillus subgen. Circumdati</taxon>
    </lineage>
</organism>
<gene>
    <name evidence="11" type="ORF">BDQ94DRAFT_160677</name>
</gene>
<dbReference type="GO" id="GO:0005737">
    <property type="term" value="C:cytoplasm"/>
    <property type="evidence" value="ECO:0007669"/>
    <property type="project" value="TreeGrafter"/>
</dbReference>
<dbReference type="InterPro" id="IPR001636">
    <property type="entry name" value="SAICAR_synth"/>
</dbReference>
<evidence type="ECO:0000256" key="1">
    <source>
        <dbReference type="ARBA" id="ARBA00004672"/>
    </source>
</evidence>
<evidence type="ECO:0000256" key="9">
    <source>
        <dbReference type="ARBA" id="ARBA00030409"/>
    </source>
</evidence>
<dbReference type="Gene3D" id="1.10.3210.10">
    <property type="entry name" value="Hypothetical protein af1432"/>
    <property type="match status" value="1"/>
</dbReference>
<keyword evidence="12" id="KW-1185">Reference proteome</keyword>
<evidence type="ECO:0000256" key="3">
    <source>
        <dbReference type="ARBA" id="ARBA00012217"/>
    </source>
</evidence>
<dbReference type="STRING" id="1341132.A0A3F3PWR9"/>
<dbReference type="GO" id="GO:0005524">
    <property type="term" value="F:ATP binding"/>
    <property type="evidence" value="ECO:0007669"/>
    <property type="project" value="UniProtKB-KW"/>
</dbReference>
<comment type="similarity">
    <text evidence="2">Belongs to the SAICAR synthetase family.</text>
</comment>
<keyword evidence="7" id="KW-0658">Purine biosynthesis</keyword>
<accession>A0A3F3PWR9</accession>
<dbReference type="Gene3D" id="3.30.200.20">
    <property type="entry name" value="Phosphorylase Kinase, domain 1"/>
    <property type="match status" value="1"/>
</dbReference>
<dbReference type="AlphaFoldDB" id="A0A3F3PWR9"/>
<dbReference type="CDD" id="cd01414">
    <property type="entry name" value="SAICAR_synt_Sc"/>
    <property type="match status" value="1"/>
</dbReference>
<dbReference type="PROSITE" id="PS01057">
    <property type="entry name" value="SAICAR_SYNTHETASE_1"/>
    <property type="match status" value="1"/>
</dbReference>
<dbReference type="NCBIfam" id="NF010568">
    <property type="entry name" value="PRK13961.1"/>
    <property type="match status" value="1"/>
</dbReference>
<dbReference type="Proteomes" id="UP000253729">
    <property type="component" value="Unassembled WGS sequence"/>
</dbReference>
<dbReference type="InterPro" id="IPR028923">
    <property type="entry name" value="SAICAR_synt/ADE2_N"/>
</dbReference>
<evidence type="ECO:0000256" key="2">
    <source>
        <dbReference type="ARBA" id="ARBA00010190"/>
    </source>
</evidence>
<dbReference type="RefSeq" id="XP_026624432.1">
    <property type="nucleotide sequence ID" value="XM_026769247.1"/>
</dbReference>
<evidence type="ECO:0000259" key="10">
    <source>
        <dbReference type="SMART" id="SM00471"/>
    </source>
</evidence>
<dbReference type="Gene3D" id="3.30.470.20">
    <property type="entry name" value="ATP-grasp fold, B domain"/>
    <property type="match status" value="1"/>
</dbReference>
<reference evidence="11 12" key="1">
    <citation type="submission" date="2018-07" db="EMBL/GenBank/DDBJ databases">
        <title>The genomes of Aspergillus section Nigri reveals drivers in fungal speciation.</title>
        <authorList>
            <consortium name="DOE Joint Genome Institute"/>
            <person name="Vesth T.C."/>
            <person name="Nybo J."/>
            <person name="Theobald S."/>
            <person name="Brandl J."/>
            <person name="Frisvad J.C."/>
            <person name="Nielsen K.F."/>
            <person name="Lyhne E.K."/>
            <person name="Kogle M.E."/>
            <person name="Kuo A."/>
            <person name="Riley R."/>
            <person name="Clum A."/>
            <person name="Nolan M."/>
            <person name="Lipzen A."/>
            <person name="Salamov A."/>
            <person name="Henrissat B."/>
            <person name="Wiebenga A."/>
            <person name="De vries R.P."/>
            <person name="Grigoriev I.V."/>
            <person name="Mortensen U.H."/>
            <person name="Andersen M.R."/>
            <person name="Baker S.E."/>
        </authorList>
    </citation>
    <scope>NUCLEOTIDE SEQUENCE [LARGE SCALE GENOMIC DNA]</scope>
    <source>
        <strain evidence="11 12">CBS 139.54b</strain>
    </source>
</reference>
<dbReference type="InterPro" id="IPR003607">
    <property type="entry name" value="HD/PDEase_dom"/>
</dbReference>
<dbReference type="SUPFAM" id="SSF56104">
    <property type="entry name" value="SAICAR synthase-like"/>
    <property type="match status" value="1"/>
</dbReference>
<dbReference type="EMBL" id="KZ852055">
    <property type="protein sequence ID" value="RDH31410.1"/>
    <property type="molecule type" value="Genomic_DNA"/>
</dbReference>
<keyword evidence="8" id="KW-0067">ATP-binding</keyword>
<dbReference type="HAMAP" id="MF_00137">
    <property type="entry name" value="SAICAR_synth"/>
    <property type="match status" value="1"/>
</dbReference>
<dbReference type="GeneID" id="38137603"/>
<dbReference type="UniPathway" id="UPA00074">
    <property type="reaction ID" value="UER00131"/>
</dbReference>
<dbReference type="SMART" id="SM00471">
    <property type="entry name" value="HDc"/>
    <property type="match status" value="1"/>
</dbReference>
<dbReference type="GO" id="GO:0004639">
    <property type="term" value="F:phosphoribosylaminoimidazolesuccinocarboxamide synthase activity"/>
    <property type="evidence" value="ECO:0007669"/>
    <property type="project" value="UniProtKB-EC"/>
</dbReference>
<feature type="domain" description="HD/PDEase" evidence="10">
    <location>
        <begin position="69"/>
        <end position="172"/>
    </location>
</feature>
<evidence type="ECO:0000256" key="5">
    <source>
        <dbReference type="ARBA" id="ARBA00022598"/>
    </source>
</evidence>